<dbReference type="InterPro" id="IPR050111">
    <property type="entry name" value="C-type_lectin/snaclec_domain"/>
</dbReference>
<sequence length="520" mass="58387">MGPLYIMGIFLLVGGAFSTDTSYCPPHLSKSDLYAYGDYCLKVHYGNWDWETARSICIREGGDLAQPRTPGMQEYIRVNLLPQKQRSEEDGFWIGATDLNTESHWRWVSGDPSMPYSNWEPGQGPSQSGFLFVSGDLEDCALMRIEDGFRWHDYPCSNFLYHYSFICQHKKLPHTTHHVNPTKLTTRYVPPTTTKYVPPTTTKYVPPTTTKYVPPTTTRFQPETYSSTRFVPWTERTTMLSERTRSSTVFVPQTYPPTEPTETDRPLPTTTPEPAPETPLIPGGGGGDPFSGGFASTLSAPTDECPPNLGKNDLYTYGDFCIKVHYGNYDWVDARHQCQREGGDLIQIRDAGMQQFLQKTLSIQRSEDTGFWIGASDSESESHWKWVSGDPTMTYSHWSPDQGPNQGGFFFADGGHEDCALMKIHDQFRWHDYECSLIFYHYSFICQYAKNDTQNTHENPGSTTVFLPQTFPDTTLPVTDAPHPTTPPQTDAPIPTTIPDTTGGNPTTTSGDEAGVVIFG</sequence>
<organism evidence="4 5">
    <name type="scientific">Crassostrea virginica</name>
    <name type="common">Eastern oyster</name>
    <dbReference type="NCBI Taxonomy" id="6565"/>
    <lineage>
        <taxon>Eukaryota</taxon>
        <taxon>Metazoa</taxon>
        <taxon>Spiralia</taxon>
        <taxon>Lophotrochozoa</taxon>
        <taxon>Mollusca</taxon>
        <taxon>Bivalvia</taxon>
        <taxon>Autobranchia</taxon>
        <taxon>Pteriomorphia</taxon>
        <taxon>Ostreida</taxon>
        <taxon>Ostreoidea</taxon>
        <taxon>Ostreidae</taxon>
        <taxon>Crassostrea</taxon>
    </lineage>
</organism>
<gene>
    <name evidence="5" type="primary">LOC111134481</name>
</gene>
<dbReference type="Pfam" id="PF00059">
    <property type="entry name" value="Lectin_C"/>
    <property type="match status" value="2"/>
</dbReference>
<reference evidence="5" key="1">
    <citation type="submission" date="2025-08" db="UniProtKB">
        <authorList>
            <consortium name="RefSeq"/>
        </authorList>
    </citation>
    <scope>IDENTIFICATION</scope>
    <source>
        <tissue evidence="5">Whole sample</tissue>
    </source>
</reference>
<keyword evidence="2" id="KW-0732">Signal</keyword>
<feature type="region of interest" description="Disordered" evidence="1">
    <location>
        <begin position="251"/>
        <end position="299"/>
    </location>
</feature>
<evidence type="ECO:0000259" key="3">
    <source>
        <dbReference type="PROSITE" id="PS50041"/>
    </source>
</evidence>
<feature type="domain" description="C-type lectin" evidence="3">
    <location>
        <begin position="317"/>
        <end position="436"/>
    </location>
</feature>
<dbReference type="KEGG" id="cvn:111134481"/>
<dbReference type="OrthoDB" id="418245at2759"/>
<evidence type="ECO:0000256" key="1">
    <source>
        <dbReference type="SAM" id="MobiDB-lite"/>
    </source>
</evidence>
<dbReference type="AlphaFoldDB" id="A0A8B8EHS2"/>
<dbReference type="InterPro" id="IPR016186">
    <property type="entry name" value="C-type_lectin-like/link_sf"/>
</dbReference>
<feature type="domain" description="C-type lectin" evidence="3">
    <location>
        <begin position="36"/>
        <end position="157"/>
    </location>
</feature>
<dbReference type="SUPFAM" id="SSF56436">
    <property type="entry name" value="C-type lectin-like"/>
    <property type="match status" value="2"/>
</dbReference>
<feature type="region of interest" description="Disordered" evidence="1">
    <location>
        <begin position="481"/>
        <end position="515"/>
    </location>
</feature>
<feature type="chain" id="PRO_5034168433" evidence="2">
    <location>
        <begin position="19"/>
        <end position="520"/>
    </location>
</feature>
<dbReference type="PANTHER" id="PTHR22803">
    <property type="entry name" value="MANNOSE, PHOSPHOLIPASE, LECTIN RECEPTOR RELATED"/>
    <property type="match status" value="1"/>
</dbReference>
<dbReference type="RefSeq" id="XP_022339244.1">
    <property type="nucleotide sequence ID" value="XM_022483536.1"/>
</dbReference>
<evidence type="ECO:0000313" key="5">
    <source>
        <dbReference type="RefSeq" id="XP_022339244.1"/>
    </source>
</evidence>
<evidence type="ECO:0000313" key="4">
    <source>
        <dbReference type="Proteomes" id="UP000694844"/>
    </source>
</evidence>
<name>A0A8B8EHS2_CRAVI</name>
<protein>
    <submittedName>
        <fullName evidence="5">Macrophage mannose receptor 1-like</fullName>
    </submittedName>
</protein>
<dbReference type="GeneID" id="111134481"/>
<dbReference type="InterPro" id="IPR016187">
    <property type="entry name" value="CTDL_fold"/>
</dbReference>
<dbReference type="CDD" id="cd00037">
    <property type="entry name" value="CLECT"/>
    <property type="match status" value="2"/>
</dbReference>
<feature type="compositionally biased region" description="Low complexity" evidence="1">
    <location>
        <begin position="488"/>
        <end position="509"/>
    </location>
</feature>
<feature type="compositionally biased region" description="Pro residues" evidence="1">
    <location>
        <begin position="269"/>
        <end position="279"/>
    </location>
</feature>
<keyword evidence="4" id="KW-1185">Reference proteome</keyword>
<dbReference type="Proteomes" id="UP000694844">
    <property type="component" value="Chromosome 5"/>
</dbReference>
<dbReference type="PROSITE" id="PS50041">
    <property type="entry name" value="C_TYPE_LECTIN_2"/>
    <property type="match status" value="2"/>
</dbReference>
<feature type="signal peptide" evidence="2">
    <location>
        <begin position="1"/>
        <end position="18"/>
    </location>
</feature>
<proteinExistence type="predicted"/>
<dbReference type="SMART" id="SM00034">
    <property type="entry name" value="CLECT"/>
    <property type="match status" value="2"/>
</dbReference>
<accession>A0A8B8EHS2</accession>
<dbReference type="InterPro" id="IPR001304">
    <property type="entry name" value="C-type_lectin-like"/>
</dbReference>
<evidence type="ECO:0000256" key="2">
    <source>
        <dbReference type="SAM" id="SignalP"/>
    </source>
</evidence>
<dbReference type="Gene3D" id="3.10.100.10">
    <property type="entry name" value="Mannose-Binding Protein A, subunit A"/>
    <property type="match status" value="2"/>
</dbReference>